<dbReference type="InterPro" id="IPR022649">
    <property type="entry name" value="Pr_cel_nuc_antig_C"/>
</dbReference>
<accession>A0AA35X9U9</accession>
<dbReference type="GO" id="GO:0006275">
    <property type="term" value="P:regulation of DNA replication"/>
    <property type="evidence" value="ECO:0007669"/>
    <property type="project" value="InterPro"/>
</dbReference>
<evidence type="ECO:0000259" key="5">
    <source>
        <dbReference type="Pfam" id="PF00705"/>
    </source>
</evidence>
<dbReference type="SUPFAM" id="SSF55979">
    <property type="entry name" value="DNA clamp"/>
    <property type="match status" value="2"/>
</dbReference>
<evidence type="ECO:0000256" key="1">
    <source>
        <dbReference type="ARBA" id="ARBA00010462"/>
    </source>
</evidence>
<evidence type="ECO:0000256" key="3">
    <source>
        <dbReference type="RuleBase" id="RU000641"/>
    </source>
</evidence>
<dbReference type="PANTHER" id="PTHR11352:SF0">
    <property type="entry name" value="PROLIFERATING CELL NUCLEAR ANTIGEN"/>
    <property type="match status" value="1"/>
</dbReference>
<name>A0AA35X9U9_GEOBA</name>
<dbReference type="GO" id="GO:0006272">
    <property type="term" value="P:leading strand elongation"/>
    <property type="evidence" value="ECO:0007669"/>
    <property type="project" value="TreeGrafter"/>
</dbReference>
<protein>
    <recommendedName>
        <fullName evidence="3">DNA sliding clamp PCNA</fullName>
    </recommendedName>
</protein>
<keyword evidence="8" id="KW-1185">Reference proteome</keyword>
<dbReference type="Pfam" id="PF02747">
    <property type="entry name" value="PCNA_C"/>
    <property type="match status" value="1"/>
</dbReference>
<feature type="domain" description="Proliferating cell nuclear antigen PCNA C-terminal" evidence="6">
    <location>
        <begin position="124"/>
        <end position="249"/>
    </location>
</feature>
<keyword evidence="4" id="KW-0235">DNA replication</keyword>
<dbReference type="Proteomes" id="UP001174909">
    <property type="component" value="Unassembled WGS sequence"/>
</dbReference>
<dbReference type="GO" id="GO:0005634">
    <property type="term" value="C:nucleus"/>
    <property type="evidence" value="ECO:0007669"/>
    <property type="project" value="UniProtKB-SubCell"/>
</dbReference>
<dbReference type="AlphaFoldDB" id="A0AA35X9U9"/>
<evidence type="ECO:0000256" key="4">
    <source>
        <dbReference type="RuleBase" id="RU003671"/>
    </source>
</evidence>
<dbReference type="GO" id="GO:0030337">
    <property type="term" value="F:DNA polymerase processivity factor activity"/>
    <property type="evidence" value="ECO:0007669"/>
    <property type="project" value="InterPro"/>
</dbReference>
<proteinExistence type="inferred from homology"/>
<evidence type="ECO:0000313" key="8">
    <source>
        <dbReference type="Proteomes" id="UP001174909"/>
    </source>
</evidence>
<dbReference type="EMBL" id="CASHTH010003886">
    <property type="protein sequence ID" value="CAI8050843.1"/>
    <property type="molecule type" value="Genomic_DNA"/>
</dbReference>
<sequence>MTFVAKTGGSDELKAIISAISTLVEEATFVANTEGITFRGMDPSHVALIDILWPNSAFERYECDSDIKFGVRVDEFSKLIKRASKKDSIEISISENNMLLVTIGKNKKYKMRLIESSVTDTPLPKITFDVKIGLTTGTFDKILGDVHVVSDYLTISTTESGAVFSGKGDAGEVTIGMSLGKEEDDADSIKSMDVKADGTGSYSLEYLNPIVKAVGSTAEIITCEYSESKPLRIEFMVANIGRIHFYLAPRVDN</sequence>
<reference evidence="7" key="1">
    <citation type="submission" date="2023-03" db="EMBL/GenBank/DDBJ databases">
        <authorList>
            <person name="Steffen K."/>
            <person name="Cardenas P."/>
        </authorList>
    </citation>
    <scope>NUCLEOTIDE SEQUENCE</scope>
</reference>
<comment type="subcellular location">
    <subcellularLocation>
        <location evidence="3">Nucleus</location>
    </subcellularLocation>
</comment>
<organism evidence="7 8">
    <name type="scientific">Geodia barretti</name>
    <name type="common">Barrett's horny sponge</name>
    <dbReference type="NCBI Taxonomy" id="519541"/>
    <lineage>
        <taxon>Eukaryota</taxon>
        <taxon>Metazoa</taxon>
        <taxon>Porifera</taxon>
        <taxon>Demospongiae</taxon>
        <taxon>Heteroscleromorpha</taxon>
        <taxon>Tetractinellida</taxon>
        <taxon>Astrophorina</taxon>
        <taxon>Geodiidae</taxon>
        <taxon>Geodia</taxon>
    </lineage>
</organism>
<keyword evidence="3" id="KW-0539">Nucleus</keyword>
<dbReference type="Pfam" id="PF00705">
    <property type="entry name" value="PCNA_N"/>
    <property type="match status" value="1"/>
</dbReference>
<comment type="similarity">
    <text evidence="1 4">Belongs to the PCNA family.</text>
</comment>
<keyword evidence="2 4" id="KW-0238">DNA-binding</keyword>
<dbReference type="CDD" id="cd00577">
    <property type="entry name" value="PCNA"/>
    <property type="match status" value="1"/>
</dbReference>
<dbReference type="HAMAP" id="MF_00317">
    <property type="entry name" value="DNApol_clamp_arch"/>
    <property type="match status" value="1"/>
</dbReference>
<feature type="domain" description="Proliferating cell nuclear antigen PCNA N-terminal" evidence="5">
    <location>
        <begin position="12"/>
        <end position="111"/>
    </location>
</feature>
<evidence type="ECO:0000313" key="7">
    <source>
        <dbReference type="EMBL" id="CAI8050843.1"/>
    </source>
</evidence>
<evidence type="ECO:0000259" key="6">
    <source>
        <dbReference type="Pfam" id="PF02747"/>
    </source>
</evidence>
<comment type="function">
    <text evidence="3">This protein is an auxiliary protein of DNA polymerase delta and is involved in the control of eukaryotic DNA replication by increasing the polymerase's processivity during elongation of the leading strand.</text>
</comment>
<dbReference type="NCBIfam" id="TIGR00590">
    <property type="entry name" value="pcna"/>
    <property type="match status" value="1"/>
</dbReference>
<dbReference type="GO" id="GO:0003677">
    <property type="term" value="F:DNA binding"/>
    <property type="evidence" value="ECO:0007669"/>
    <property type="project" value="UniProtKB-KW"/>
</dbReference>
<dbReference type="PRINTS" id="PR00339">
    <property type="entry name" value="PCNACYCLIN"/>
</dbReference>
<comment type="caution">
    <text evidence="7">The sequence shown here is derived from an EMBL/GenBank/DDBJ whole genome shotgun (WGS) entry which is preliminary data.</text>
</comment>
<dbReference type="InterPro" id="IPR046938">
    <property type="entry name" value="DNA_clamp_sf"/>
</dbReference>
<dbReference type="PANTHER" id="PTHR11352">
    <property type="entry name" value="PROLIFERATING CELL NUCLEAR ANTIGEN"/>
    <property type="match status" value="1"/>
</dbReference>
<dbReference type="Gene3D" id="3.70.10.10">
    <property type="match status" value="1"/>
</dbReference>
<gene>
    <name evidence="7" type="ORF">GBAR_LOCUS27886</name>
</gene>
<dbReference type="InterPro" id="IPR022648">
    <property type="entry name" value="Pr_cel_nuc_antig_N"/>
</dbReference>
<evidence type="ECO:0000256" key="2">
    <source>
        <dbReference type="ARBA" id="ARBA00023125"/>
    </source>
</evidence>
<dbReference type="InterPro" id="IPR000730">
    <property type="entry name" value="Pr_cel_nuc_antig"/>
</dbReference>